<dbReference type="GO" id="GO:0005811">
    <property type="term" value="C:lipid droplet"/>
    <property type="evidence" value="ECO:0007669"/>
    <property type="project" value="TreeGrafter"/>
</dbReference>
<dbReference type="GO" id="GO:0005737">
    <property type="term" value="C:cytoplasm"/>
    <property type="evidence" value="ECO:0007669"/>
    <property type="project" value="TreeGrafter"/>
</dbReference>
<evidence type="ECO:0000256" key="2">
    <source>
        <dbReference type="RuleBase" id="RU361262"/>
    </source>
</evidence>
<evidence type="ECO:0000259" key="4">
    <source>
        <dbReference type="Pfam" id="PF01734"/>
    </source>
</evidence>
<dbReference type="GO" id="GO:0019433">
    <property type="term" value="P:triglyceride catabolic process"/>
    <property type="evidence" value="ECO:0007669"/>
    <property type="project" value="TreeGrafter"/>
</dbReference>
<dbReference type="PROSITE" id="PS51257">
    <property type="entry name" value="PROKAR_LIPOPROTEIN"/>
    <property type="match status" value="1"/>
</dbReference>
<dbReference type="SUPFAM" id="SSF52151">
    <property type="entry name" value="FabD/lysophospholipase-like"/>
    <property type="match status" value="1"/>
</dbReference>
<reference evidence="5 6" key="1">
    <citation type="journal article" date="2013" name="BMC Genomics">
        <title>Reconstruction of the lipid metabolism for the microalga Monoraphidium neglectum from its genome sequence reveals characteristics suitable for biofuel production.</title>
        <authorList>
            <person name="Bogen C."/>
            <person name="Al-Dilaimi A."/>
            <person name="Albersmeier A."/>
            <person name="Wichmann J."/>
            <person name="Grundmann M."/>
            <person name="Rupp O."/>
            <person name="Lauersen K.J."/>
            <person name="Blifernez-Klassen O."/>
            <person name="Kalinowski J."/>
            <person name="Goesmann A."/>
            <person name="Mussgnug J.H."/>
            <person name="Kruse O."/>
        </authorList>
    </citation>
    <scope>NUCLEOTIDE SEQUENCE [LARGE SCALE GENOMIC DNA]</scope>
    <source>
        <strain evidence="5 6">SAG 48.87</strain>
    </source>
</reference>
<comment type="domain">
    <text evidence="2">The nitrogen atoms of the two glycine residues in the GGXR motif define the oxyanion hole, and stabilize the oxyanion that forms during the nucleophilic attack by the catalytic serine during substrate cleavage.</text>
</comment>
<evidence type="ECO:0000313" key="6">
    <source>
        <dbReference type="Proteomes" id="UP000054498"/>
    </source>
</evidence>
<gene>
    <name evidence="5" type="ORF">MNEG_1163</name>
</gene>
<comment type="similarity">
    <text evidence="2">Belongs to the patatin family.</text>
</comment>
<accession>A0A0D2LK82</accession>
<comment type="function">
    <text evidence="2">Lipolytic acyl hydrolase (LAH).</text>
</comment>
<dbReference type="OrthoDB" id="197155at2759"/>
<keyword evidence="2" id="KW-0378">Hydrolase</keyword>
<dbReference type="InterPro" id="IPR016035">
    <property type="entry name" value="Acyl_Trfase/lysoPLipase"/>
</dbReference>
<dbReference type="GO" id="GO:0055088">
    <property type="term" value="P:lipid homeostasis"/>
    <property type="evidence" value="ECO:0007669"/>
    <property type="project" value="TreeGrafter"/>
</dbReference>
<dbReference type="EC" id="3.1.1.-" evidence="2"/>
<dbReference type="GO" id="GO:0016020">
    <property type="term" value="C:membrane"/>
    <property type="evidence" value="ECO:0007669"/>
    <property type="project" value="TreeGrafter"/>
</dbReference>
<evidence type="ECO:0000256" key="3">
    <source>
        <dbReference type="SAM" id="MobiDB-lite"/>
    </source>
</evidence>
<dbReference type="PANTHER" id="PTHR12406:SF45">
    <property type="entry name" value="PATATIN"/>
    <property type="match status" value="1"/>
</dbReference>
<feature type="domain" description="PNPLA" evidence="4">
    <location>
        <begin position="18"/>
        <end position="146"/>
    </location>
</feature>
<feature type="region of interest" description="Disordered" evidence="3">
    <location>
        <begin position="266"/>
        <end position="291"/>
    </location>
</feature>
<keyword evidence="6" id="KW-1185">Reference proteome</keyword>
<evidence type="ECO:0000256" key="1">
    <source>
        <dbReference type="ARBA" id="ARBA00023098"/>
    </source>
</evidence>
<dbReference type="GO" id="GO:0004806">
    <property type="term" value="F:triacylglycerol lipase activity"/>
    <property type="evidence" value="ECO:0007669"/>
    <property type="project" value="TreeGrafter"/>
</dbReference>
<dbReference type="RefSeq" id="XP_013905808.1">
    <property type="nucleotide sequence ID" value="XM_014050354.1"/>
</dbReference>
<dbReference type="PANTHER" id="PTHR12406">
    <property type="entry name" value="CALCIUM-INDEPENDENT PHOSPHOLIPASE A2 IPLA2 -RELATED"/>
    <property type="match status" value="1"/>
</dbReference>
<dbReference type="Proteomes" id="UP000054498">
    <property type="component" value="Unassembled WGS sequence"/>
</dbReference>
<protein>
    <recommendedName>
        <fullName evidence="2">Patatin</fullName>
        <ecNumber evidence="2">3.1.1.-</ecNumber>
    </recommendedName>
</protein>
<dbReference type="AlphaFoldDB" id="A0A0D2LK82"/>
<keyword evidence="1 2" id="KW-0443">Lipid metabolism</keyword>
<dbReference type="EMBL" id="KK100330">
    <property type="protein sequence ID" value="KIZ06789.1"/>
    <property type="molecule type" value="Genomic_DNA"/>
</dbReference>
<dbReference type="Pfam" id="PF01734">
    <property type="entry name" value="Patatin"/>
    <property type="match status" value="1"/>
</dbReference>
<dbReference type="InterPro" id="IPR033562">
    <property type="entry name" value="PLPL"/>
</dbReference>
<dbReference type="InterPro" id="IPR002641">
    <property type="entry name" value="PNPLA_dom"/>
</dbReference>
<dbReference type="GeneID" id="25728911"/>
<proteinExistence type="inferred from homology"/>
<keyword evidence="2" id="KW-0442">Lipid degradation</keyword>
<evidence type="ECO:0000313" key="5">
    <source>
        <dbReference type="EMBL" id="KIZ06789.1"/>
    </source>
</evidence>
<name>A0A0D2LK82_9CHLO</name>
<organism evidence="5 6">
    <name type="scientific">Monoraphidium neglectum</name>
    <dbReference type="NCBI Taxonomy" id="145388"/>
    <lineage>
        <taxon>Eukaryota</taxon>
        <taxon>Viridiplantae</taxon>
        <taxon>Chlorophyta</taxon>
        <taxon>core chlorophytes</taxon>
        <taxon>Chlorophyceae</taxon>
        <taxon>CS clade</taxon>
        <taxon>Sphaeropleales</taxon>
        <taxon>Selenastraceae</taxon>
        <taxon>Monoraphidium</taxon>
    </lineage>
</organism>
<dbReference type="KEGG" id="mng:MNEG_1163"/>
<sequence>MRYLREHVQPEVAAGAALTGSSAGALACILAACDVDPAAALSRAAGLCHERAVLSRPWGLAGVWGGLVADWLRELLPEDAAERCRAASVGVAVTRLPLMETVVIRDFKDKDDVIDVAMASVHIPFFMDGRPWAACRGTHLCIDGSFLYILLGRTKGLLPEQPLAPAAAAAYAAAVAAGRGAVPAAQAGPAVILFDPWRDEELRRRWSLSQCLGLLGPAGAEKLLEAGHDYARRLDAAGGLAALRAVCGAAAVPAAAAAAARAGSQAGGGYMGEREGEGGGEGGVGSLAPSLASAGSTPCDLICDVAPGAEPADPAWGTSKEPRSATHNTVAATAVVAAAGGGV</sequence>